<gene>
    <name evidence="2" type="ORF">H1V43_23520</name>
</gene>
<proteinExistence type="predicted"/>
<dbReference type="RefSeq" id="WP_181865926.1">
    <property type="nucleotide sequence ID" value="NZ_JACEQY010000028.1"/>
</dbReference>
<keyword evidence="1" id="KW-1133">Transmembrane helix</keyword>
<keyword evidence="3" id="KW-1185">Reference proteome</keyword>
<keyword evidence="1" id="KW-0472">Membrane</keyword>
<organism evidence="2 3">
    <name type="scientific">Streptomyces himalayensis subsp. aureolus</name>
    <dbReference type="NCBI Taxonomy" id="2758039"/>
    <lineage>
        <taxon>Bacteria</taxon>
        <taxon>Bacillati</taxon>
        <taxon>Actinomycetota</taxon>
        <taxon>Actinomycetes</taxon>
        <taxon>Kitasatosporales</taxon>
        <taxon>Streptomycetaceae</taxon>
        <taxon>Streptomyces</taxon>
        <taxon>Streptomyces himalayensis</taxon>
    </lineage>
</organism>
<keyword evidence="1" id="KW-0812">Transmembrane</keyword>
<comment type="caution">
    <text evidence="2">The sequence shown here is derived from an EMBL/GenBank/DDBJ whole genome shotgun (WGS) entry which is preliminary data.</text>
</comment>
<protein>
    <submittedName>
        <fullName evidence="2">Uncharacterized protein</fullName>
    </submittedName>
</protein>
<evidence type="ECO:0000313" key="2">
    <source>
        <dbReference type="EMBL" id="MBA4864270.1"/>
    </source>
</evidence>
<dbReference type="AlphaFoldDB" id="A0A7W2HHQ9"/>
<dbReference type="Proteomes" id="UP000586976">
    <property type="component" value="Unassembled WGS sequence"/>
</dbReference>
<feature type="transmembrane region" description="Helical" evidence="1">
    <location>
        <begin position="50"/>
        <end position="72"/>
    </location>
</feature>
<dbReference type="EMBL" id="JACEQY010000028">
    <property type="protein sequence ID" value="MBA4864270.1"/>
    <property type="molecule type" value="Genomic_DNA"/>
</dbReference>
<accession>A0A7W2HHQ9</accession>
<name>A0A7W2HHQ9_9ACTN</name>
<evidence type="ECO:0000256" key="1">
    <source>
        <dbReference type="SAM" id="Phobius"/>
    </source>
</evidence>
<sequence>MSAVSAYLITMCWAAQGCPASTAGGALRADSSHEPDRYVQPVEDGGIIDFLTSAQMILGLVVGLIAVTMLVVQLWAGRRDKALEEGEHEERG</sequence>
<evidence type="ECO:0000313" key="3">
    <source>
        <dbReference type="Proteomes" id="UP000586976"/>
    </source>
</evidence>
<reference evidence="2 3" key="1">
    <citation type="submission" date="2020-07" db="EMBL/GenBank/DDBJ databases">
        <title>Streptomyces isolated from Indian soil.</title>
        <authorList>
            <person name="Mandal S."/>
            <person name="Maiti P.K."/>
        </authorList>
    </citation>
    <scope>NUCLEOTIDE SEQUENCE [LARGE SCALE GENOMIC DNA]</scope>
    <source>
        <strain evidence="2 3">PSKA54</strain>
    </source>
</reference>